<name>A0A7D9LP42_PARCT</name>
<dbReference type="AlphaFoldDB" id="A0A7D9LP42"/>
<gene>
    <name evidence="2" type="ORF">PACLA_8A056379</name>
</gene>
<feature type="region of interest" description="Disordered" evidence="1">
    <location>
        <begin position="28"/>
        <end position="56"/>
    </location>
</feature>
<organism evidence="2 3">
    <name type="scientific">Paramuricea clavata</name>
    <name type="common">Red gorgonian</name>
    <name type="synonym">Violescent sea-whip</name>
    <dbReference type="NCBI Taxonomy" id="317549"/>
    <lineage>
        <taxon>Eukaryota</taxon>
        <taxon>Metazoa</taxon>
        <taxon>Cnidaria</taxon>
        <taxon>Anthozoa</taxon>
        <taxon>Octocorallia</taxon>
        <taxon>Malacalcyonacea</taxon>
        <taxon>Plexauridae</taxon>
        <taxon>Paramuricea</taxon>
    </lineage>
</organism>
<reference evidence="2" key="1">
    <citation type="submission" date="2020-04" db="EMBL/GenBank/DDBJ databases">
        <authorList>
            <person name="Alioto T."/>
            <person name="Alioto T."/>
            <person name="Gomez Garrido J."/>
        </authorList>
    </citation>
    <scope>NUCLEOTIDE SEQUENCE</scope>
    <source>
        <strain evidence="2">A484AB</strain>
    </source>
</reference>
<feature type="compositionally biased region" description="Polar residues" evidence="1">
    <location>
        <begin position="115"/>
        <end position="124"/>
    </location>
</feature>
<evidence type="ECO:0000256" key="1">
    <source>
        <dbReference type="SAM" id="MobiDB-lite"/>
    </source>
</evidence>
<evidence type="ECO:0000313" key="3">
    <source>
        <dbReference type="Proteomes" id="UP001152795"/>
    </source>
</evidence>
<keyword evidence="3" id="KW-1185">Reference proteome</keyword>
<feature type="compositionally biased region" description="Basic residues" evidence="1">
    <location>
        <begin position="79"/>
        <end position="93"/>
    </location>
</feature>
<dbReference type="EMBL" id="CACRXK020022243">
    <property type="protein sequence ID" value="CAB4036635.1"/>
    <property type="molecule type" value="Genomic_DNA"/>
</dbReference>
<evidence type="ECO:0000313" key="2">
    <source>
        <dbReference type="EMBL" id="CAB4036635.1"/>
    </source>
</evidence>
<comment type="caution">
    <text evidence="2">The sequence shown here is derived from an EMBL/GenBank/DDBJ whole genome shotgun (WGS) entry which is preliminary data.</text>
</comment>
<proteinExistence type="predicted"/>
<dbReference type="OrthoDB" id="2286242at2759"/>
<accession>A0A7D9LP42</accession>
<protein>
    <submittedName>
        <fullName evidence="2">Uncharacterized protein</fullName>
    </submittedName>
</protein>
<sequence>MSRRLRSPLSISQRKLNQKLVNRTTFHAAREQQQQRQRKHYDRTANSLPPLEKGDTVRFKKDLQAACMNPWDGDTKARSTTKLRNKEHLRKTREHQADLDTSDIDDPQDPIPQPTTNAERNSIQIPIAPNPPQLKTSRYGRRINQNPNYKT</sequence>
<feature type="region of interest" description="Disordered" evidence="1">
    <location>
        <begin position="69"/>
        <end position="151"/>
    </location>
</feature>
<dbReference type="Proteomes" id="UP001152795">
    <property type="component" value="Unassembled WGS sequence"/>
</dbReference>